<dbReference type="Gene3D" id="1.10.1820.10">
    <property type="entry name" value="protein kinase ck2 holoenzyme, chain C, domain 1"/>
    <property type="match status" value="1"/>
</dbReference>
<keyword evidence="1" id="KW-0808">Transferase</keyword>
<proteinExistence type="predicted"/>
<dbReference type="InterPro" id="IPR016149">
    <property type="entry name" value="Casein_kin_II_reg-sub_N"/>
</dbReference>
<keyword evidence="1" id="KW-0418">Kinase</keyword>
<organism evidence="1">
    <name type="scientific">Prunus dulcis</name>
    <name type="common">Almond</name>
    <name type="synonym">Amygdalus dulcis</name>
    <dbReference type="NCBI Taxonomy" id="3755"/>
    <lineage>
        <taxon>Eukaryota</taxon>
        <taxon>Viridiplantae</taxon>
        <taxon>Streptophyta</taxon>
        <taxon>Embryophyta</taxon>
        <taxon>Tracheophyta</taxon>
        <taxon>Spermatophyta</taxon>
        <taxon>Magnoliopsida</taxon>
        <taxon>eudicotyledons</taxon>
        <taxon>Gunneridae</taxon>
        <taxon>Pentapetalae</taxon>
        <taxon>rosids</taxon>
        <taxon>fabids</taxon>
        <taxon>Rosales</taxon>
        <taxon>Rosaceae</taxon>
        <taxon>Amygdaloideae</taxon>
        <taxon>Amygdaleae</taxon>
        <taxon>Prunus</taxon>
    </lineage>
</organism>
<dbReference type="SUPFAM" id="SSF57798">
    <property type="entry name" value="Casein kinase II beta subunit"/>
    <property type="match status" value="1"/>
</dbReference>
<name>A0A4Y1QYC1_PRUDU</name>
<dbReference type="AlphaFoldDB" id="A0A4Y1QYC1"/>
<protein>
    <submittedName>
        <fullName evidence="1">Casein kinase II beta chain 2</fullName>
    </submittedName>
</protein>
<dbReference type="GO" id="GO:0016301">
    <property type="term" value="F:kinase activity"/>
    <property type="evidence" value="ECO:0007669"/>
    <property type="project" value="UniProtKB-KW"/>
</dbReference>
<dbReference type="GO" id="GO:0019887">
    <property type="term" value="F:protein kinase regulator activity"/>
    <property type="evidence" value="ECO:0007669"/>
    <property type="project" value="InterPro"/>
</dbReference>
<sequence length="58" mass="6280">MLYGLIHARYIATNKGLSTMVSVQFSWRSTGTITLADVQEFTAINNDVCLLGGQTSQG</sequence>
<reference evidence="1" key="1">
    <citation type="journal article" date="2019" name="Science">
        <title>Mutation of a bHLH transcription factor allowed almond domestication.</title>
        <authorList>
            <person name="Sanchez-Perez R."/>
            <person name="Pavan S."/>
            <person name="Mazzeo R."/>
            <person name="Moldovan C."/>
            <person name="Aiese Cigliano R."/>
            <person name="Del Cueto J."/>
            <person name="Ricciardi F."/>
            <person name="Lotti C."/>
            <person name="Ricciardi L."/>
            <person name="Dicenta F."/>
            <person name="Lopez-Marques R.L."/>
            <person name="Lindberg Moller B."/>
        </authorList>
    </citation>
    <scope>NUCLEOTIDE SEQUENCE</scope>
</reference>
<dbReference type="GO" id="GO:0005956">
    <property type="term" value="C:protein kinase CK2 complex"/>
    <property type="evidence" value="ECO:0007669"/>
    <property type="project" value="InterPro"/>
</dbReference>
<gene>
    <name evidence="1" type="ORF">Prudu_005704</name>
</gene>
<dbReference type="EMBL" id="AP019298">
    <property type="protein sequence ID" value="BBG96787.1"/>
    <property type="molecule type" value="Genomic_DNA"/>
</dbReference>
<evidence type="ECO:0000313" key="1">
    <source>
        <dbReference type="EMBL" id="BBG96787.1"/>
    </source>
</evidence>
<dbReference type="InterPro" id="IPR035991">
    <property type="entry name" value="Casein_kinase_II_beta-like"/>
</dbReference>
<accession>A0A4Y1QYC1</accession>